<feature type="compositionally biased region" description="Polar residues" evidence="4">
    <location>
        <begin position="269"/>
        <end position="286"/>
    </location>
</feature>
<accession>A0A834WK14</accession>
<feature type="compositionally biased region" description="Basic and acidic residues" evidence="4">
    <location>
        <begin position="1002"/>
        <end position="1045"/>
    </location>
</feature>
<dbReference type="InterPro" id="IPR003103">
    <property type="entry name" value="BAG_domain"/>
</dbReference>
<evidence type="ECO:0000313" key="6">
    <source>
        <dbReference type="EMBL" id="KAF7826115.1"/>
    </source>
</evidence>
<comment type="caution">
    <text evidence="6">The sequence shown here is derived from an EMBL/GenBank/DDBJ whole genome shotgun (WGS) entry which is preliminary data.</text>
</comment>
<organism evidence="6 7">
    <name type="scientific">Senna tora</name>
    <dbReference type="NCBI Taxonomy" id="362788"/>
    <lineage>
        <taxon>Eukaryota</taxon>
        <taxon>Viridiplantae</taxon>
        <taxon>Streptophyta</taxon>
        <taxon>Embryophyta</taxon>
        <taxon>Tracheophyta</taxon>
        <taxon>Spermatophyta</taxon>
        <taxon>Magnoliopsida</taxon>
        <taxon>eudicotyledons</taxon>
        <taxon>Gunneridae</taxon>
        <taxon>Pentapetalae</taxon>
        <taxon>rosids</taxon>
        <taxon>fabids</taxon>
        <taxon>Fabales</taxon>
        <taxon>Fabaceae</taxon>
        <taxon>Caesalpinioideae</taxon>
        <taxon>Cassia clade</taxon>
        <taxon>Senna</taxon>
    </lineage>
</organism>
<name>A0A834WK14_9FABA</name>
<feature type="compositionally biased region" description="Polar residues" evidence="4">
    <location>
        <begin position="512"/>
        <end position="524"/>
    </location>
</feature>
<evidence type="ECO:0000259" key="5">
    <source>
        <dbReference type="PROSITE" id="PS51035"/>
    </source>
</evidence>
<feature type="domain" description="BAG" evidence="5">
    <location>
        <begin position="600"/>
        <end position="677"/>
    </location>
</feature>
<dbReference type="EMBL" id="JAAIUW010000006">
    <property type="protein sequence ID" value="KAF7826115.1"/>
    <property type="molecule type" value="Genomic_DNA"/>
</dbReference>
<feature type="compositionally biased region" description="Basic and acidic residues" evidence="4">
    <location>
        <begin position="487"/>
        <end position="511"/>
    </location>
</feature>
<dbReference type="OrthoDB" id="787121at2759"/>
<feature type="compositionally biased region" description="Polar residues" evidence="4">
    <location>
        <begin position="310"/>
        <end position="320"/>
    </location>
</feature>
<feature type="compositionally biased region" description="Basic and acidic residues" evidence="4">
    <location>
        <begin position="548"/>
        <end position="570"/>
    </location>
</feature>
<feature type="region of interest" description="Disordered" evidence="4">
    <location>
        <begin position="958"/>
        <end position="1046"/>
    </location>
</feature>
<feature type="compositionally biased region" description="Basic and acidic residues" evidence="4">
    <location>
        <begin position="526"/>
        <end position="536"/>
    </location>
</feature>
<dbReference type="InterPro" id="IPR000048">
    <property type="entry name" value="IQ_motif_EF-hand-BS"/>
</dbReference>
<feature type="compositionally biased region" description="Basic and acidic residues" evidence="4">
    <location>
        <begin position="341"/>
        <end position="357"/>
    </location>
</feature>
<evidence type="ECO:0000256" key="1">
    <source>
        <dbReference type="ARBA" id="ARBA00022860"/>
    </source>
</evidence>
<gene>
    <name evidence="6" type="ORF">G2W53_017279</name>
</gene>
<feature type="region of interest" description="Disordered" evidence="4">
    <location>
        <begin position="851"/>
        <end position="874"/>
    </location>
</feature>
<dbReference type="GO" id="GO:0006457">
    <property type="term" value="P:protein folding"/>
    <property type="evidence" value="ECO:0007669"/>
    <property type="project" value="TreeGrafter"/>
</dbReference>
<evidence type="ECO:0000313" key="7">
    <source>
        <dbReference type="Proteomes" id="UP000634136"/>
    </source>
</evidence>
<feature type="compositionally biased region" description="Polar residues" evidence="4">
    <location>
        <begin position="855"/>
        <end position="871"/>
    </location>
</feature>
<feature type="compositionally biased region" description="Polar residues" evidence="4">
    <location>
        <begin position="967"/>
        <end position="976"/>
    </location>
</feature>
<feature type="compositionally biased region" description="Basic and acidic residues" evidence="4">
    <location>
        <begin position="458"/>
        <end position="480"/>
    </location>
</feature>
<proteinExistence type="predicted"/>
<dbReference type="SMART" id="SM00264">
    <property type="entry name" value="BAG"/>
    <property type="match status" value="1"/>
</dbReference>
<dbReference type="FunFam" id="1.20.58.120:FF:000010">
    <property type="entry name" value="BAG family molecular chaperone regulator 6"/>
    <property type="match status" value="1"/>
</dbReference>
<feature type="compositionally biased region" description="Basic and acidic residues" evidence="4">
    <location>
        <begin position="224"/>
        <end position="246"/>
    </location>
</feature>
<feature type="compositionally biased region" description="Polar residues" evidence="4">
    <location>
        <begin position="424"/>
        <end position="438"/>
    </location>
</feature>
<feature type="compositionally biased region" description="Low complexity" evidence="4">
    <location>
        <begin position="446"/>
        <end position="455"/>
    </location>
</feature>
<dbReference type="AlphaFoldDB" id="A0A834WK14"/>
<dbReference type="Pfam" id="PF02179">
    <property type="entry name" value="BAG"/>
    <property type="match status" value="1"/>
</dbReference>
<dbReference type="GO" id="GO:0005516">
    <property type="term" value="F:calmodulin binding"/>
    <property type="evidence" value="ECO:0007669"/>
    <property type="project" value="UniProtKB-KW"/>
</dbReference>
<dbReference type="CDD" id="cd23767">
    <property type="entry name" value="IQCD"/>
    <property type="match status" value="1"/>
</dbReference>
<evidence type="ECO:0000256" key="2">
    <source>
        <dbReference type="ARBA" id="ARBA00023186"/>
    </source>
</evidence>
<evidence type="ECO:0000256" key="4">
    <source>
        <dbReference type="SAM" id="MobiDB-lite"/>
    </source>
</evidence>
<dbReference type="GO" id="GO:0051087">
    <property type="term" value="F:protein-folding chaperone binding"/>
    <property type="evidence" value="ECO:0007669"/>
    <property type="project" value="InterPro"/>
</dbReference>
<evidence type="ECO:0000256" key="3">
    <source>
        <dbReference type="SAM" id="Coils"/>
    </source>
</evidence>
<dbReference type="InterPro" id="IPR040400">
    <property type="entry name" value="BAG5/6/7/8"/>
</dbReference>
<dbReference type="PANTHER" id="PTHR33322:SF16">
    <property type="entry name" value="BAG FAMILY MOLECULAR CHAPERONE REGULATOR 6"/>
    <property type="match status" value="1"/>
</dbReference>
<feature type="region of interest" description="Disordered" evidence="4">
    <location>
        <begin position="743"/>
        <end position="779"/>
    </location>
</feature>
<dbReference type="Proteomes" id="UP000634136">
    <property type="component" value="Unassembled WGS sequence"/>
</dbReference>
<dbReference type="PROSITE" id="PS50096">
    <property type="entry name" value="IQ"/>
    <property type="match status" value="1"/>
</dbReference>
<keyword evidence="7" id="KW-1185">Reference proteome</keyword>
<dbReference type="SUPFAM" id="SSF63491">
    <property type="entry name" value="BAG domain"/>
    <property type="match status" value="1"/>
</dbReference>
<feature type="coiled-coil region" evidence="3">
    <location>
        <begin position="1089"/>
        <end position="1137"/>
    </location>
</feature>
<reference evidence="6" key="1">
    <citation type="submission" date="2020-09" db="EMBL/GenBank/DDBJ databases">
        <title>Genome-Enabled Discovery of Anthraquinone Biosynthesis in Senna tora.</title>
        <authorList>
            <person name="Kang S.-H."/>
            <person name="Pandey R.P."/>
            <person name="Lee C.-M."/>
            <person name="Sim J.-S."/>
            <person name="Jeong J.-T."/>
            <person name="Choi B.-S."/>
            <person name="Jung M."/>
            <person name="Ginzburg D."/>
            <person name="Zhao K."/>
            <person name="Won S.Y."/>
            <person name="Oh T.-J."/>
            <person name="Yu Y."/>
            <person name="Kim N.-H."/>
            <person name="Lee O.R."/>
            <person name="Lee T.-H."/>
            <person name="Bashyal P."/>
            <person name="Kim T.-S."/>
            <person name="Lee W.-H."/>
            <person name="Kawkins C."/>
            <person name="Kim C.-K."/>
            <person name="Kim J.S."/>
            <person name="Ahn B.O."/>
            <person name="Rhee S.Y."/>
            <person name="Sohng J.K."/>
        </authorList>
    </citation>
    <scope>NUCLEOTIDE SEQUENCE</scope>
    <source>
        <tissue evidence="6">Leaf</tissue>
    </source>
</reference>
<feature type="region of interest" description="Disordered" evidence="4">
    <location>
        <begin position="897"/>
        <end position="916"/>
    </location>
</feature>
<protein>
    <submittedName>
        <fullName evidence="6">BAG family molecular chaperone regulator 6</fullName>
    </submittedName>
</protein>
<feature type="compositionally biased region" description="Basic and acidic residues" evidence="4">
    <location>
        <begin position="743"/>
        <end position="757"/>
    </location>
</feature>
<feature type="compositionally biased region" description="Basic and acidic residues" evidence="4">
    <location>
        <begin position="364"/>
        <end position="381"/>
    </location>
</feature>
<keyword evidence="1" id="KW-0112">Calmodulin-binding</keyword>
<keyword evidence="2" id="KW-0143">Chaperone</keyword>
<dbReference type="GO" id="GO:0009506">
    <property type="term" value="C:plasmodesma"/>
    <property type="evidence" value="ECO:0007669"/>
    <property type="project" value="TreeGrafter"/>
</dbReference>
<dbReference type="InterPro" id="IPR036533">
    <property type="entry name" value="BAG_dom_sf"/>
</dbReference>
<keyword evidence="3" id="KW-0175">Coiled coil</keyword>
<dbReference type="Pfam" id="PF00612">
    <property type="entry name" value="IQ"/>
    <property type="match status" value="1"/>
</dbReference>
<feature type="region of interest" description="Disordered" evidence="4">
    <location>
        <begin position="220"/>
        <end position="570"/>
    </location>
</feature>
<dbReference type="Gene3D" id="1.20.58.120">
    <property type="entry name" value="BAG domain"/>
    <property type="match status" value="1"/>
</dbReference>
<sequence length="1225" mass="138480">MAFPHYYQPGMEAIPPQMNVDPSKSPFAYEQPWPYAGSYGYPTPMQFCCGHHKLPNYCSYKPAYPHIPPSSPMYFPGGCPAYVDHFYVPYAPPPHYTTELPRYEYDKCMPREFHCCGCPNHTGNHKEGKTLKIEEQEPDVEKKVNNAVAPIHLKNYPYPFVWIPSEYTGNRELKKPVVSEMGDQDISHGRKLPEDVKADLQKPKVWNGWFQLDINSLANMTQDGNERRNKNEQISNTKKESEDGRKSQNQQGENNRREFPFPIIWMPNYNMQDGRTSNKESASTPKAIQEAPHACDTPINSCAENDVSKRTNVNGNNLKTDGSDVRKEAKNEGGGTPMKQMELHQGKNDSESKDTRVRNIPVRQIERDLTNKESQTNEKKQSTSPRKTSKLPPVCLRVDPLPKKKNGSASSRFPSPPTSKEHSQATGEGTSKGVASSSMHDKARADVNVQNSSNVNDDEVKRKEKSIKVVERSSEKKDVDESGGPQNHDKAQEGCIEVLKKYSEKKDENKGDGSQSQITSNITSVEENKIEEKEAEVNANSVKEEEEIVARGARDSTKLTDGEPPKERKGLSDVEAAVLIQAAYRGFQVRKWELPKKLKQIAEVSKHVADVKHSIQTLESSFDFQNDERQRVTIGETIMRLLLKLDTIQGLHPSFREMRKSLAKELTSLQEKLDSIMLKRSQHMEELLARKHVDDIAVVASDGEYMQEQPENKALEQGNEDSFEGSIRETHDILDLCRDQLSMKEDNPSLPGDDAKCESSSPIDPVVSEETKPSPNGMVNEDVSHASTDAFSRSGIPESAMATQNQTNLESAEIDDLDMEAWRELPQGILDEEEFVDELRKNKQNEIASEELQLSGISTSPMDTHYPTMTNDYVRDGASSEINEVAELPVGLLDDDKTSEFESKVSVTTTSLEDDIPKEIQLDEQQLGEEETQTTEESDGWVLLKDEEKGGALFLTEEGNHLRVENEQQSMTTDFTGNDRYDMIDENMSLEVKEAPVEEEVKEVPAEEEKKKEELEVKEEPIIETPKEVNKREAPEAEGDVKEAQSESGDIIYGEVIDADVDNSEATAEQKDEKSIRWPISKEVEKDSDKNLVEENEKLRQMMQKLLEAGNEQLAVISNLSGRVRELEKKLARKKRVRMSKPSCKKSSNNPLQERAVELKKPKQNNAKTYACAKKTIFLNSSVLSPNSSRRNRRRLMMNLVTLAELPNWKNKVRSYFFDMLCLPM</sequence>
<dbReference type="PROSITE" id="PS51035">
    <property type="entry name" value="BAG"/>
    <property type="match status" value="1"/>
</dbReference>
<feature type="compositionally biased region" description="Basic and acidic residues" evidence="4">
    <location>
        <begin position="321"/>
        <end position="331"/>
    </location>
</feature>
<dbReference type="PANTHER" id="PTHR33322">
    <property type="entry name" value="BAG DOMAIN CONTAINING PROTEIN, EXPRESSED"/>
    <property type="match status" value="1"/>
</dbReference>